<comment type="caution">
    <text evidence="1">The sequence shown here is derived from an EMBL/GenBank/DDBJ whole genome shotgun (WGS) entry which is preliminary data.</text>
</comment>
<sequence>MDLPYFPPEDTSTRSLTDQLFKQQVVIDDLLEAASRARRYFADIVAEGAPKHVQTTFLMLSDAISKAQA</sequence>
<accession>X0T154</accession>
<dbReference type="AlphaFoldDB" id="X0T154"/>
<proteinExistence type="predicted"/>
<evidence type="ECO:0000313" key="1">
    <source>
        <dbReference type="EMBL" id="GAF69795.1"/>
    </source>
</evidence>
<protein>
    <submittedName>
        <fullName evidence="1">Uncharacterized protein</fullName>
    </submittedName>
</protein>
<gene>
    <name evidence="1" type="ORF">S01H1_17185</name>
</gene>
<dbReference type="EMBL" id="BARS01009097">
    <property type="protein sequence ID" value="GAF69795.1"/>
    <property type="molecule type" value="Genomic_DNA"/>
</dbReference>
<name>X0T154_9ZZZZ</name>
<organism evidence="1">
    <name type="scientific">marine sediment metagenome</name>
    <dbReference type="NCBI Taxonomy" id="412755"/>
    <lineage>
        <taxon>unclassified sequences</taxon>
        <taxon>metagenomes</taxon>
        <taxon>ecological metagenomes</taxon>
    </lineage>
</organism>
<reference evidence="1" key="1">
    <citation type="journal article" date="2014" name="Front. Microbiol.">
        <title>High frequency of phylogenetically diverse reductive dehalogenase-homologous genes in deep subseafloor sedimentary metagenomes.</title>
        <authorList>
            <person name="Kawai M."/>
            <person name="Futagami T."/>
            <person name="Toyoda A."/>
            <person name="Takaki Y."/>
            <person name="Nishi S."/>
            <person name="Hori S."/>
            <person name="Arai W."/>
            <person name="Tsubouchi T."/>
            <person name="Morono Y."/>
            <person name="Uchiyama I."/>
            <person name="Ito T."/>
            <person name="Fujiyama A."/>
            <person name="Inagaki F."/>
            <person name="Takami H."/>
        </authorList>
    </citation>
    <scope>NUCLEOTIDE SEQUENCE</scope>
    <source>
        <strain evidence="1">Expedition CK06-06</strain>
    </source>
</reference>